<evidence type="ECO:0000256" key="2">
    <source>
        <dbReference type="SAM" id="MobiDB-lite"/>
    </source>
</evidence>
<evidence type="ECO:0000313" key="3">
    <source>
        <dbReference type="EMBL" id="KAG8461985.1"/>
    </source>
</evidence>
<accession>A0A8J5XFJ7</accession>
<evidence type="ECO:0000256" key="1">
    <source>
        <dbReference type="SAM" id="Coils"/>
    </source>
</evidence>
<keyword evidence="1" id="KW-0175">Coiled coil</keyword>
<comment type="caution">
    <text evidence="3">The sequence shown here is derived from an EMBL/GenBank/DDBJ whole genome shotgun (WGS) entry which is preliminary data.</text>
</comment>
<feature type="region of interest" description="Disordered" evidence="2">
    <location>
        <begin position="290"/>
        <end position="354"/>
    </location>
</feature>
<dbReference type="OrthoDB" id="193329at2759"/>
<dbReference type="EMBL" id="JAGTXO010000023">
    <property type="protein sequence ID" value="KAG8461985.1"/>
    <property type="molecule type" value="Genomic_DNA"/>
</dbReference>
<feature type="compositionally biased region" description="Polar residues" evidence="2">
    <location>
        <begin position="344"/>
        <end position="353"/>
    </location>
</feature>
<reference evidence="3" key="1">
    <citation type="submission" date="2021-05" db="EMBL/GenBank/DDBJ databases">
        <title>The genome of the haptophyte Pavlova lutheri (Diacronema luteri, Pavlovales) - a model for lipid biosynthesis in eukaryotic algae.</title>
        <authorList>
            <person name="Hulatt C.J."/>
            <person name="Posewitz M.C."/>
        </authorList>
    </citation>
    <scope>NUCLEOTIDE SEQUENCE</scope>
    <source>
        <strain evidence="3">NIVA-4/92</strain>
    </source>
</reference>
<sequence>MGVDSLQHMTKLAQELRASMPTQTEHQQAQSSEFGADAARAAAPARSGVSVIARRAPLTGSLRRSTRAGHGESEMLLLEKDYEEVRVRYEELLKQNEALKTDTRRRMESYIRREARYKEEIVSLRDELRRALAGLGGGDDEGVMGPLHAMHGQILTGLTGLQDKTKAVLQEQEADLLRAFRARLYDVQMELEAERSKKDDGALEWIERTRTLGKELDWSREEALRLDRTNQHLAKENGRLRNQAAAQDDDRQFLLRQLVALKKENAALRDTNLQIKAAAAAAANGALRPTATTAETTVEPLTRPGTSASTGALPWRQSASQASRLLPGSGGLAPSASVPHLARPTTTPAQRSRLSVAEPQLSAATAGGGTAVATAAVGKVAQLENRLREATANRAEAERRGATVASRLNKMIDAERRALRALRATHTRELQSRSELEIFLRQCIADVKAQLSESRARSDLSAPERQRVMELLLSQERVVSLLYAKTFPRGPAPQSVWQGDLVLAQSTPPESPTRTDATDSPAPQTGSRFASSPGCASALPSEPQDAS</sequence>
<dbReference type="PANTHER" id="PTHR40515:SF1">
    <property type="entry name" value="CILIA- AND FLAGELLA-ASSOCIATED PROTEIN 157"/>
    <property type="match status" value="1"/>
</dbReference>
<keyword evidence="4" id="KW-1185">Reference proteome</keyword>
<dbReference type="AlphaFoldDB" id="A0A8J5XFJ7"/>
<name>A0A8J5XFJ7_DIALT</name>
<protein>
    <recommendedName>
        <fullName evidence="5">Cilia- and flagella-associated protein 157</fullName>
    </recommendedName>
</protein>
<organism evidence="3 4">
    <name type="scientific">Diacronema lutheri</name>
    <name type="common">Unicellular marine alga</name>
    <name type="synonym">Monochrysis lutheri</name>
    <dbReference type="NCBI Taxonomy" id="2081491"/>
    <lineage>
        <taxon>Eukaryota</taxon>
        <taxon>Haptista</taxon>
        <taxon>Haptophyta</taxon>
        <taxon>Pavlovophyceae</taxon>
        <taxon>Pavlovales</taxon>
        <taxon>Pavlovaceae</taxon>
        <taxon>Diacronema</taxon>
    </lineage>
</organism>
<proteinExistence type="predicted"/>
<gene>
    <name evidence="3" type="ORF">KFE25_014004</name>
</gene>
<feature type="compositionally biased region" description="Polar residues" evidence="2">
    <location>
        <begin position="521"/>
        <end position="530"/>
    </location>
</feature>
<feature type="region of interest" description="Disordered" evidence="2">
    <location>
        <begin position="503"/>
        <end position="547"/>
    </location>
</feature>
<feature type="compositionally biased region" description="Low complexity" evidence="2">
    <location>
        <begin position="290"/>
        <end position="303"/>
    </location>
</feature>
<evidence type="ECO:0000313" key="4">
    <source>
        <dbReference type="Proteomes" id="UP000751190"/>
    </source>
</evidence>
<dbReference type="Proteomes" id="UP000751190">
    <property type="component" value="Unassembled WGS sequence"/>
</dbReference>
<feature type="compositionally biased region" description="Polar residues" evidence="2">
    <location>
        <begin position="504"/>
        <end position="515"/>
    </location>
</feature>
<dbReference type="OMA" id="IHELDWI"/>
<feature type="coiled-coil region" evidence="1">
    <location>
        <begin position="373"/>
        <end position="425"/>
    </location>
</feature>
<evidence type="ECO:0008006" key="5">
    <source>
        <dbReference type="Google" id="ProtNLM"/>
    </source>
</evidence>
<dbReference type="PANTHER" id="PTHR40515">
    <property type="entry name" value="CILIA- AND FLAGELLA-ASSOCIATED PROTEIN 157"/>
    <property type="match status" value="1"/>
</dbReference>
<feature type="coiled-coil region" evidence="1">
    <location>
        <begin position="75"/>
        <end position="127"/>
    </location>
</feature>